<evidence type="ECO:0000313" key="2">
    <source>
        <dbReference type="EMBL" id="POG82097.1"/>
    </source>
</evidence>
<evidence type="ECO:0000256" key="1">
    <source>
        <dbReference type="SAM" id="Phobius"/>
    </source>
</evidence>
<reference evidence="2 3" key="2">
    <citation type="journal article" date="2018" name="New Phytol.">
        <title>High intraspecific genome diversity in the model arbuscular mycorrhizal symbiont Rhizophagus irregularis.</title>
        <authorList>
            <person name="Chen E.C.H."/>
            <person name="Morin E."/>
            <person name="Beaudet D."/>
            <person name="Noel J."/>
            <person name="Yildirir G."/>
            <person name="Ndikumana S."/>
            <person name="Charron P."/>
            <person name="St-Onge C."/>
            <person name="Giorgi J."/>
            <person name="Kruger M."/>
            <person name="Marton T."/>
            <person name="Ropars J."/>
            <person name="Grigoriev I.V."/>
            <person name="Hainaut M."/>
            <person name="Henrissat B."/>
            <person name="Roux C."/>
            <person name="Martin F."/>
            <person name="Corradi N."/>
        </authorList>
    </citation>
    <scope>NUCLEOTIDE SEQUENCE [LARGE SCALE GENOMIC DNA]</scope>
    <source>
        <strain evidence="2 3">DAOM 197198</strain>
    </source>
</reference>
<keyword evidence="1" id="KW-0812">Transmembrane</keyword>
<dbReference type="Proteomes" id="UP000018888">
    <property type="component" value="Unassembled WGS sequence"/>
</dbReference>
<sequence>MHIYFVYLINLLVLSTTFIYAFAIAPENEKVEIYVIFSLVMIFCQVLYYSIYGVGKKRGYEV</sequence>
<gene>
    <name evidence="2" type="ORF">GLOIN_2v1498765</name>
</gene>
<proteinExistence type="predicted"/>
<feature type="transmembrane region" description="Helical" evidence="1">
    <location>
        <begin position="7"/>
        <end position="25"/>
    </location>
</feature>
<comment type="caution">
    <text evidence="2">The sequence shown here is derived from an EMBL/GenBank/DDBJ whole genome shotgun (WGS) entry which is preliminary data.</text>
</comment>
<feature type="transmembrane region" description="Helical" evidence="1">
    <location>
        <begin position="31"/>
        <end position="51"/>
    </location>
</feature>
<name>A0A2P4QWU0_RHIID</name>
<dbReference type="AlphaFoldDB" id="A0A2P4QWU0"/>
<accession>A0A2P4QWU0</accession>
<keyword evidence="3" id="KW-1185">Reference proteome</keyword>
<keyword evidence="1" id="KW-1133">Transmembrane helix</keyword>
<dbReference type="EMBL" id="AUPC02000006">
    <property type="protein sequence ID" value="POG82097.1"/>
    <property type="molecule type" value="Genomic_DNA"/>
</dbReference>
<organism evidence="2 3">
    <name type="scientific">Rhizophagus irregularis (strain DAOM 181602 / DAOM 197198 / MUCL 43194)</name>
    <name type="common">Arbuscular mycorrhizal fungus</name>
    <name type="synonym">Glomus intraradices</name>
    <dbReference type="NCBI Taxonomy" id="747089"/>
    <lineage>
        <taxon>Eukaryota</taxon>
        <taxon>Fungi</taxon>
        <taxon>Fungi incertae sedis</taxon>
        <taxon>Mucoromycota</taxon>
        <taxon>Glomeromycotina</taxon>
        <taxon>Glomeromycetes</taxon>
        <taxon>Glomerales</taxon>
        <taxon>Glomeraceae</taxon>
        <taxon>Rhizophagus</taxon>
    </lineage>
</organism>
<evidence type="ECO:0000313" key="3">
    <source>
        <dbReference type="Proteomes" id="UP000018888"/>
    </source>
</evidence>
<protein>
    <submittedName>
        <fullName evidence="2">Uncharacterized protein</fullName>
    </submittedName>
</protein>
<keyword evidence="1" id="KW-0472">Membrane</keyword>
<feature type="non-terminal residue" evidence="2">
    <location>
        <position position="62"/>
    </location>
</feature>
<reference evidence="2 3" key="1">
    <citation type="journal article" date="2013" name="Proc. Natl. Acad. Sci. U.S.A.">
        <title>Genome of an arbuscular mycorrhizal fungus provides insight into the oldest plant symbiosis.</title>
        <authorList>
            <person name="Tisserant E."/>
            <person name="Malbreil M."/>
            <person name="Kuo A."/>
            <person name="Kohler A."/>
            <person name="Symeonidi A."/>
            <person name="Balestrini R."/>
            <person name="Charron P."/>
            <person name="Duensing N."/>
            <person name="Frei Dit Frey N."/>
            <person name="Gianinazzi-Pearson V."/>
            <person name="Gilbert L.B."/>
            <person name="Handa Y."/>
            <person name="Herr J.R."/>
            <person name="Hijri M."/>
            <person name="Koul R."/>
            <person name="Kawaguchi M."/>
            <person name="Krajinski F."/>
            <person name="Lammers P.J."/>
            <person name="Masclaux F.G."/>
            <person name="Murat C."/>
            <person name="Morin E."/>
            <person name="Ndikumana S."/>
            <person name="Pagni M."/>
            <person name="Petitpierre D."/>
            <person name="Requena N."/>
            <person name="Rosikiewicz P."/>
            <person name="Riley R."/>
            <person name="Saito K."/>
            <person name="San Clemente H."/>
            <person name="Shapiro H."/>
            <person name="van Tuinen D."/>
            <person name="Becard G."/>
            <person name="Bonfante P."/>
            <person name="Paszkowski U."/>
            <person name="Shachar-Hill Y.Y."/>
            <person name="Tuskan G.A."/>
            <person name="Young P.W."/>
            <person name="Sanders I.R."/>
            <person name="Henrissat B."/>
            <person name="Rensing S.A."/>
            <person name="Grigoriev I.V."/>
            <person name="Corradi N."/>
            <person name="Roux C."/>
            <person name="Martin F."/>
        </authorList>
    </citation>
    <scope>NUCLEOTIDE SEQUENCE [LARGE SCALE GENOMIC DNA]</scope>
    <source>
        <strain evidence="2 3">DAOM 197198</strain>
    </source>
</reference>